<evidence type="ECO:0000313" key="12">
    <source>
        <dbReference type="EMBL" id="AUX40306.1"/>
    </source>
</evidence>
<keyword evidence="3" id="KW-1003">Cell membrane</keyword>
<dbReference type="InterPro" id="IPR059112">
    <property type="entry name" value="CysZ/EI24"/>
</dbReference>
<feature type="transmembrane region" description="Helical" evidence="11">
    <location>
        <begin position="236"/>
        <end position="261"/>
    </location>
</feature>
<evidence type="ECO:0000256" key="9">
    <source>
        <dbReference type="ARBA" id="ARBA00023136"/>
    </source>
</evidence>
<keyword evidence="4" id="KW-0997">Cell inner membrane</keyword>
<comment type="subcellular location">
    <subcellularLocation>
        <location evidence="1">Membrane</location>
        <topology evidence="1">Multi-pass membrane protein</topology>
    </subcellularLocation>
</comment>
<dbReference type="Pfam" id="PF07264">
    <property type="entry name" value="EI24"/>
    <property type="match status" value="1"/>
</dbReference>
<organism evidence="12 13">
    <name type="scientific">Sorangium cellulosum</name>
    <name type="common">Polyangium cellulosum</name>
    <dbReference type="NCBI Taxonomy" id="56"/>
    <lineage>
        <taxon>Bacteria</taxon>
        <taxon>Pseudomonadati</taxon>
        <taxon>Myxococcota</taxon>
        <taxon>Polyangia</taxon>
        <taxon>Polyangiales</taxon>
        <taxon>Polyangiaceae</taxon>
        <taxon>Sorangium</taxon>
    </lineage>
</organism>
<evidence type="ECO:0000256" key="8">
    <source>
        <dbReference type="ARBA" id="ARBA00023032"/>
    </source>
</evidence>
<evidence type="ECO:0000313" key="13">
    <source>
        <dbReference type="Proteomes" id="UP000238348"/>
    </source>
</evidence>
<keyword evidence="2" id="KW-0813">Transport</keyword>
<keyword evidence="7 11" id="KW-1133">Transmembrane helix</keyword>
<evidence type="ECO:0000256" key="1">
    <source>
        <dbReference type="ARBA" id="ARBA00004141"/>
    </source>
</evidence>
<dbReference type="Proteomes" id="UP000238348">
    <property type="component" value="Chromosome"/>
</dbReference>
<dbReference type="PANTHER" id="PTHR37468:SF1">
    <property type="entry name" value="SULFATE TRANSPORTER CYSZ"/>
    <property type="match status" value="1"/>
</dbReference>
<dbReference type="GO" id="GO:0000103">
    <property type="term" value="P:sulfate assimilation"/>
    <property type="evidence" value="ECO:0007669"/>
    <property type="project" value="TreeGrafter"/>
</dbReference>
<gene>
    <name evidence="12" type="ORF">SOCE26_017060</name>
</gene>
<keyword evidence="9 11" id="KW-0472">Membrane</keyword>
<feature type="compositionally biased region" description="Low complexity" evidence="10">
    <location>
        <begin position="16"/>
        <end position="28"/>
    </location>
</feature>
<evidence type="ECO:0000256" key="3">
    <source>
        <dbReference type="ARBA" id="ARBA00022475"/>
    </source>
</evidence>
<dbReference type="EMBL" id="CP012673">
    <property type="protein sequence ID" value="AUX40306.1"/>
    <property type="molecule type" value="Genomic_DNA"/>
</dbReference>
<evidence type="ECO:0000256" key="10">
    <source>
        <dbReference type="SAM" id="MobiDB-lite"/>
    </source>
</evidence>
<sequence>MPDRWDVRSRMITPDAPSGSPAAPAQRPPAGLVPLGRPGFGAGLKAMLGGYGYLFRTPDLWPLALVPAGIALVLTVVFAIGGVKLAPSLVELIVKEPGTGVLWTVLMAVLRILSLAVVLVAALAISFGLAKPLSGPALERMVRRVEADLGAPAWPEVGFFADMWRALQSSLVALAFTLPIVIVLGVVGFLFAPASVVVIPLQLAVTALAGAWDLCDCPLSIRGVPVAARIAFVRRNLAAVMGFGFGLALLSFLPCALLLVLPAGILGAARLVVTLERWETSKRAPR</sequence>
<dbReference type="InterPro" id="IPR050480">
    <property type="entry name" value="CysZ-like"/>
</dbReference>
<feature type="transmembrane region" description="Helical" evidence="11">
    <location>
        <begin position="60"/>
        <end position="81"/>
    </location>
</feature>
<proteinExistence type="predicted"/>
<dbReference type="GO" id="GO:0009675">
    <property type="term" value="F:high-affinity sulfate:proton symporter activity"/>
    <property type="evidence" value="ECO:0007669"/>
    <property type="project" value="TreeGrafter"/>
</dbReference>
<evidence type="ECO:0000256" key="6">
    <source>
        <dbReference type="ARBA" id="ARBA00022692"/>
    </source>
</evidence>
<reference evidence="12 13" key="1">
    <citation type="submission" date="2015-09" db="EMBL/GenBank/DDBJ databases">
        <title>Sorangium comparison.</title>
        <authorList>
            <person name="Zaburannyi N."/>
            <person name="Bunk B."/>
            <person name="Overmann J."/>
            <person name="Mueller R."/>
        </authorList>
    </citation>
    <scope>NUCLEOTIDE SEQUENCE [LARGE SCALE GENOMIC DNA]</scope>
    <source>
        <strain evidence="12 13">So ce26</strain>
    </source>
</reference>
<evidence type="ECO:0000256" key="7">
    <source>
        <dbReference type="ARBA" id="ARBA00022989"/>
    </source>
</evidence>
<keyword evidence="5" id="KW-0028">Amino-acid biosynthesis</keyword>
<protein>
    <submittedName>
        <fullName evidence="12">Integral membrane protein</fullName>
    </submittedName>
</protein>
<evidence type="ECO:0000256" key="2">
    <source>
        <dbReference type="ARBA" id="ARBA00022448"/>
    </source>
</evidence>
<evidence type="ECO:0000256" key="4">
    <source>
        <dbReference type="ARBA" id="ARBA00022519"/>
    </source>
</evidence>
<name>A0A2L0ELY0_SORCE</name>
<dbReference type="AlphaFoldDB" id="A0A2L0ELY0"/>
<feature type="transmembrane region" description="Helical" evidence="11">
    <location>
        <begin position="171"/>
        <end position="191"/>
    </location>
</feature>
<dbReference type="GO" id="GO:0019344">
    <property type="term" value="P:cysteine biosynthetic process"/>
    <property type="evidence" value="ECO:0007669"/>
    <property type="project" value="TreeGrafter"/>
</dbReference>
<evidence type="ECO:0000256" key="5">
    <source>
        <dbReference type="ARBA" id="ARBA00022605"/>
    </source>
</evidence>
<feature type="transmembrane region" description="Helical" evidence="11">
    <location>
        <begin position="101"/>
        <end position="130"/>
    </location>
</feature>
<dbReference type="PANTHER" id="PTHR37468">
    <property type="entry name" value="SULFATE TRANSPORTER CYSZ"/>
    <property type="match status" value="1"/>
</dbReference>
<dbReference type="GO" id="GO:0005886">
    <property type="term" value="C:plasma membrane"/>
    <property type="evidence" value="ECO:0007669"/>
    <property type="project" value="TreeGrafter"/>
</dbReference>
<feature type="region of interest" description="Disordered" evidence="10">
    <location>
        <begin position="1"/>
        <end position="28"/>
    </location>
</feature>
<accession>A0A2L0ELY0</accession>
<keyword evidence="6 11" id="KW-0812">Transmembrane</keyword>
<evidence type="ECO:0000256" key="11">
    <source>
        <dbReference type="SAM" id="Phobius"/>
    </source>
</evidence>
<keyword evidence="8" id="KW-0764">Sulfate transport</keyword>